<dbReference type="Pfam" id="PF25137">
    <property type="entry name" value="ADH_Fe_C"/>
    <property type="match status" value="1"/>
</dbReference>
<dbReference type="GeneID" id="78390882"/>
<dbReference type="InterPro" id="IPR044731">
    <property type="entry name" value="BDH-like"/>
</dbReference>
<keyword evidence="1" id="KW-0560">Oxidoreductase</keyword>
<dbReference type="CDD" id="cd08187">
    <property type="entry name" value="BDH"/>
    <property type="match status" value="1"/>
</dbReference>
<gene>
    <name evidence="4" type="ORF">C5Q96_01280</name>
</gene>
<evidence type="ECO:0000313" key="4">
    <source>
        <dbReference type="EMBL" id="AVM47572.1"/>
    </source>
</evidence>
<feature type="domain" description="Alcohol dehydrogenase iron-type/glycerol dehydrogenase GldA" evidence="2">
    <location>
        <begin position="9"/>
        <end position="178"/>
    </location>
</feature>
<dbReference type="GO" id="GO:0008106">
    <property type="term" value="F:alcohol dehydrogenase (NADP+) activity"/>
    <property type="evidence" value="ECO:0007669"/>
    <property type="project" value="TreeGrafter"/>
</dbReference>
<dbReference type="Proteomes" id="UP000237883">
    <property type="component" value="Chromosome"/>
</dbReference>
<dbReference type="InterPro" id="IPR056798">
    <property type="entry name" value="ADH_Fe_C"/>
</dbReference>
<dbReference type="GO" id="GO:0046872">
    <property type="term" value="F:metal ion binding"/>
    <property type="evidence" value="ECO:0007669"/>
    <property type="project" value="InterPro"/>
</dbReference>
<dbReference type="GO" id="GO:0005829">
    <property type="term" value="C:cytosol"/>
    <property type="evidence" value="ECO:0007669"/>
    <property type="project" value="TreeGrafter"/>
</dbReference>
<dbReference type="Gene3D" id="1.20.1090.10">
    <property type="entry name" value="Dehydroquinate synthase-like - alpha domain"/>
    <property type="match status" value="1"/>
</dbReference>
<sequence length="394" mass="42943">MNNFDWYAPTHIVFGRGTESEVSSLLKSSKCNRVLLHYGSGSVIRTGLLGKIKSSLENACIDYIELGGVVANPRLSLVYEGIELAKSKGVDFILAVGGGSVIDSAKAIAYGAAADFDVWDLYDRKRTPESALPVGVVLTIAAAGSEMSNSSVITNEDGGIKRGYSNNMVRPKFAILNPELTMTLPDFQTACGFTDIMMHTMERYFTSAGNMELTDGIAEALLRTVIKNALILVEDPKNYEARAEVMWAGSLSHNGLTGCGNGGDDFATHRIEHEISGMFDVAHGAGLAAIWGSWARYVLDDCLPRFKQFATNVWNVEDSGDCREVALEGIARTEDFFKSIGMPVSLKDFGFELTDEVIEELAEKCEKAVGGKVGAAKVLYRDDFKKIYRMAYNK</sequence>
<dbReference type="EMBL" id="CP027228">
    <property type="protein sequence ID" value="AVM47572.1"/>
    <property type="molecule type" value="Genomic_DNA"/>
</dbReference>
<keyword evidence="5" id="KW-1185">Reference proteome</keyword>
<proteinExistence type="predicted"/>
<dbReference type="FunFam" id="3.40.50.1970:FF:000003">
    <property type="entry name" value="Alcohol dehydrogenase, iron-containing"/>
    <property type="match status" value="1"/>
</dbReference>
<evidence type="ECO:0000256" key="1">
    <source>
        <dbReference type="ARBA" id="ARBA00023002"/>
    </source>
</evidence>
<evidence type="ECO:0000259" key="3">
    <source>
        <dbReference type="Pfam" id="PF25137"/>
    </source>
</evidence>
<dbReference type="GO" id="GO:1990362">
    <property type="term" value="F:butanol dehydrogenase (NAD+) activity"/>
    <property type="evidence" value="ECO:0007669"/>
    <property type="project" value="InterPro"/>
</dbReference>
<dbReference type="GO" id="GO:1990002">
    <property type="term" value="F:methylglyoxal reductase (NADPH) (acetol producing) activity"/>
    <property type="evidence" value="ECO:0007669"/>
    <property type="project" value="TreeGrafter"/>
</dbReference>
<reference evidence="5" key="1">
    <citation type="submission" date="2018-02" db="EMBL/GenBank/DDBJ databases">
        <authorList>
            <person name="Holder M.E."/>
            <person name="Ajami N.J."/>
            <person name="Petrosino J.F."/>
        </authorList>
    </citation>
    <scope>NUCLEOTIDE SEQUENCE [LARGE SCALE GENOMIC DNA]</scope>
    <source>
        <strain evidence="5">CCUG 47132</strain>
    </source>
</reference>
<dbReference type="OrthoDB" id="9801156at2"/>
<organism evidence="4 5">
    <name type="scientific">Mogibacterium diversum</name>
    <dbReference type="NCBI Taxonomy" id="114527"/>
    <lineage>
        <taxon>Bacteria</taxon>
        <taxon>Bacillati</taxon>
        <taxon>Bacillota</taxon>
        <taxon>Clostridia</taxon>
        <taxon>Peptostreptococcales</taxon>
        <taxon>Anaerovoracaceae</taxon>
        <taxon>Mogibacterium</taxon>
    </lineage>
</organism>
<accession>A0A2S0L2Q4</accession>
<feature type="domain" description="Fe-containing alcohol dehydrogenase-like C-terminal" evidence="3">
    <location>
        <begin position="190"/>
        <end position="392"/>
    </location>
</feature>
<dbReference type="Pfam" id="PF00465">
    <property type="entry name" value="Fe-ADH"/>
    <property type="match status" value="1"/>
</dbReference>
<dbReference type="InterPro" id="IPR001670">
    <property type="entry name" value="ADH_Fe/GldA"/>
</dbReference>
<dbReference type="KEGG" id="mdv:C5Q96_01280"/>
<dbReference type="AlphaFoldDB" id="A0A2S0L2Q4"/>
<dbReference type="SUPFAM" id="SSF56796">
    <property type="entry name" value="Dehydroquinate synthase-like"/>
    <property type="match status" value="1"/>
</dbReference>
<protein>
    <submittedName>
        <fullName evidence="4">NADH-dependent alcohol dehydrogenase</fullName>
    </submittedName>
</protein>
<evidence type="ECO:0000313" key="5">
    <source>
        <dbReference type="Proteomes" id="UP000237883"/>
    </source>
</evidence>
<name>A0A2S0L2Q4_9FIRM</name>
<dbReference type="RefSeq" id="WP_106056479.1">
    <property type="nucleotide sequence ID" value="NZ_CP027228.1"/>
</dbReference>
<dbReference type="Gene3D" id="3.40.50.1970">
    <property type="match status" value="1"/>
</dbReference>
<evidence type="ECO:0000259" key="2">
    <source>
        <dbReference type="Pfam" id="PF00465"/>
    </source>
</evidence>
<dbReference type="PANTHER" id="PTHR43633">
    <property type="entry name" value="ALCOHOL DEHYDROGENASE YQHD"/>
    <property type="match status" value="1"/>
</dbReference>
<dbReference type="PANTHER" id="PTHR43633:SF1">
    <property type="entry name" value="ALCOHOL DEHYDROGENASE YQHD"/>
    <property type="match status" value="1"/>
</dbReference>